<dbReference type="Proteomes" id="UP000027586">
    <property type="component" value="Unassembled WGS sequence"/>
</dbReference>
<name>A0A068RU09_9FUNG</name>
<keyword evidence="3" id="KW-0690">Ribosome biogenesis</keyword>
<dbReference type="GO" id="GO:0042802">
    <property type="term" value="F:identical protein binding"/>
    <property type="evidence" value="ECO:0007669"/>
    <property type="project" value="EnsemblFungi"/>
</dbReference>
<evidence type="ECO:0000256" key="2">
    <source>
        <dbReference type="ARBA" id="ARBA00007336"/>
    </source>
</evidence>
<dbReference type="PANTHER" id="PTHR13028">
    <property type="entry name" value="RRNA PROCESSING PROTEIN EBNA1-BINDING PROTEIN-RELATED"/>
    <property type="match status" value="1"/>
</dbReference>
<evidence type="ECO:0000313" key="9">
    <source>
        <dbReference type="Proteomes" id="UP000027586"/>
    </source>
</evidence>
<evidence type="ECO:0000256" key="4">
    <source>
        <dbReference type="ARBA" id="ARBA00023054"/>
    </source>
</evidence>
<proteinExistence type="inferred from homology"/>
<evidence type="ECO:0000256" key="7">
    <source>
        <dbReference type="SAM" id="MobiDB-lite"/>
    </source>
</evidence>
<dbReference type="Pfam" id="PF05890">
    <property type="entry name" value="Ebp2"/>
    <property type="match status" value="1"/>
</dbReference>
<dbReference type="VEuPathDB" id="FungiDB:LCOR_04843.1"/>
<dbReference type="GO" id="GO:0042273">
    <property type="term" value="P:ribosomal large subunit biogenesis"/>
    <property type="evidence" value="ECO:0007669"/>
    <property type="project" value="EnsemblFungi"/>
</dbReference>
<evidence type="ECO:0000313" key="8">
    <source>
        <dbReference type="EMBL" id="CDH53499.1"/>
    </source>
</evidence>
<protein>
    <submittedName>
        <fullName evidence="8">Rrna processing protein ebp2</fullName>
    </submittedName>
</protein>
<dbReference type="EMBL" id="CBTN010000017">
    <property type="protein sequence ID" value="CDH53499.1"/>
    <property type="molecule type" value="Genomic_DNA"/>
</dbReference>
<dbReference type="GO" id="GO:0034399">
    <property type="term" value="C:nuclear periphery"/>
    <property type="evidence" value="ECO:0007669"/>
    <property type="project" value="EnsemblFungi"/>
</dbReference>
<evidence type="ECO:0000256" key="5">
    <source>
        <dbReference type="ARBA" id="ARBA00023242"/>
    </source>
</evidence>
<keyword evidence="4 6" id="KW-0175">Coiled coil</keyword>
<dbReference type="GO" id="GO:0005730">
    <property type="term" value="C:nucleolus"/>
    <property type="evidence" value="ECO:0007669"/>
    <property type="project" value="UniProtKB-SubCell"/>
</dbReference>
<keyword evidence="5" id="KW-0539">Nucleus</keyword>
<evidence type="ECO:0000256" key="3">
    <source>
        <dbReference type="ARBA" id="ARBA00022517"/>
    </source>
</evidence>
<reference evidence="8" key="1">
    <citation type="submission" date="2013-08" db="EMBL/GenBank/DDBJ databases">
        <title>Gene expansion shapes genome architecture in the human pathogen Lichtheimia corymbifera: an evolutionary genomics analysis in the ancient terrestrial Mucorales (Mucoromycotina).</title>
        <authorList>
            <person name="Schwartze V.U."/>
            <person name="Winter S."/>
            <person name="Shelest E."/>
            <person name="Marcet-Houben M."/>
            <person name="Horn F."/>
            <person name="Wehner S."/>
            <person name="Hoffmann K."/>
            <person name="Riege K."/>
            <person name="Sammeth M."/>
            <person name="Nowrousian M."/>
            <person name="Valiante V."/>
            <person name="Linde J."/>
            <person name="Jacobsen I.D."/>
            <person name="Marz M."/>
            <person name="Brakhage A.A."/>
            <person name="Gabaldon T."/>
            <person name="Bocker S."/>
            <person name="Voigt K."/>
        </authorList>
    </citation>
    <scope>NUCLEOTIDE SEQUENCE [LARGE SCALE GENOMIC DNA]</scope>
    <source>
        <strain evidence="8">FSU 9682</strain>
    </source>
</reference>
<evidence type="ECO:0000256" key="1">
    <source>
        <dbReference type="ARBA" id="ARBA00004604"/>
    </source>
</evidence>
<accession>A0A068RU09</accession>
<dbReference type="InterPro" id="IPR008610">
    <property type="entry name" value="Ebp2"/>
</dbReference>
<evidence type="ECO:0000256" key="6">
    <source>
        <dbReference type="SAM" id="Coils"/>
    </source>
</evidence>
<feature type="region of interest" description="Disordered" evidence="7">
    <location>
        <begin position="1"/>
        <end position="97"/>
    </location>
</feature>
<feature type="region of interest" description="Disordered" evidence="7">
    <location>
        <begin position="239"/>
        <end position="326"/>
    </location>
</feature>
<dbReference type="STRING" id="1263082.A0A068RU09"/>
<dbReference type="OrthoDB" id="443772at2759"/>
<feature type="coiled-coil region" evidence="6">
    <location>
        <begin position="179"/>
        <end position="231"/>
    </location>
</feature>
<gene>
    <name evidence="8" type="ORF">LCOR_04843.1</name>
</gene>
<dbReference type="GO" id="GO:0030687">
    <property type="term" value="C:preribosome, large subunit precursor"/>
    <property type="evidence" value="ECO:0007669"/>
    <property type="project" value="EnsemblFungi"/>
</dbReference>
<keyword evidence="9" id="KW-1185">Reference proteome</keyword>
<feature type="compositionally biased region" description="Basic residues" evidence="7">
    <location>
        <begin position="263"/>
        <end position="278"/>
    </location>
</feature>
<feature type="compositionally biased region" description="Basic residues" evidence="7">
    <location>
        <begin position="1"/>
        <end position="16"/>
    </location>
</feature>
<comment type="caution">
    <text evidence="8">The sequence shown here is derived from an EMBL/GenBank/DDBJ whole genome shotgun (WGS) entry which is preliminary data.</text>
</comment>
<dbReference type="GO" id="GO:0000280">
    <property type="term" value="P:nuclear division"/>
    <property type="evidence" value="ECO:0007669"/>
    <property type="project" value="EnsemblFungi"/>
</dbReference>
<feature type="compositionally biased region" description="Acidic residues" evidence="7">
    <location>
        <begin position="22"/>
        <end position="79"/>
    </location>
</feature>
<sequence>MGIKKPSKSKLKRLEKRKALQEEQEPAEPVEQAVVEEEVEDDDEEAPIAVPLDDEAEESEDDQEEEDEESEEELEEELVDQTQRPKREKRQPINNEVELQRLTEEIKLKNLPWIETLTVTSSEPLVIEDIKDDMARELAFYQQALEAAQIARDKIIDAGVPFSRPDDYFAEMIKSDEHMAKIRQRLVNEDARLKAAEDAKLQRKLKKFGKKVQVERQLQRQKEKSETLEKIKLLKRKRKDGGGDLTTNDDFDIALESATTPSKKQKTGGKMEKSKKRQSKDAKYGMGGRKRNKKSNTAASSAELGGYNKMKGKPLYLGKGKKSKSN</sequence>
<dbReference type="PANTHER" id="PTHR13028:SF0">
    <property type="entry name" value="RRNA-PROCESSING PROTEIN EBP2-RELATED"/>
    <property type="match status" value="1"/>
</dbReference>
<comment type="similarity">
    <text evidence="2">Belongs to the EBP2 family.</text>
</comment>
<organism evidence="8 9">
    <name type="scientific">Lichtheimia corymbifera JMRC:FSU:9682</name>
    <dbReference type="NCBI Taxonomy" id="1263082"/>
    <lineage>
        <taxon>Eukaryota</taxon>
        <taxon>Fungi</taxon>
        <taxon>Fungi incertae sedis</taxon>
        <taxon>Mucoromycota</taxon>
        <taxon>Mucoromycotina</taxon>
        <taxon>Mucoromycetes</taxon>
        <taxon>Mucorales</taxon>
        <taxon>Lichtheimiaceae</taxon>
        <taxon>Lichtheimia</taxon>
    </lineage>
</organism>
<dbReference type="AlphaFoldDB" id="A0A068RU09"/>
<dbReference type="GO" id="GO:0006364">
    <property type="term" value="P:rRNA processing"/>
    <property type="evidence" value="ECO:0007669"/>
    <property type="project" value="EnsemblFungi"/>
</dbReference>
<comment type="subcellular location">
    <subcellularLocation>
        <location evidence="1">Nucleus</location>
        <location evidence="1">Nucleolus</location>
    </subcellularLocation>
</comment>